<evidence type="ECO:0000256" key="6">
    <source>
        <dbReference type="ARBA" id="ARBA00022989"/>
    </source>
</evidence>
<feature type="transmembrane region" description="Helical" evidence="8">
    <location>
        <begin position="271"/>
        <end position="290"/>
    </location>
</feature>
<dbReference type="EMBL" id="JAJEPW010000003">
    <property type="protein sequence ID" value="MCC2128351.1"/>
    <property type="molecule type" value="Genomic_DNA"/>
</dbReference>
<evidence type="ECO:0000313" key="9">
    <source>
        <dbReference type="EMBL" id="MCC2128351.1"/>
    </source>
</evidence>
<evidence type="ECO:0000256" key="3">
    <source>
        <dbReference type="ARBA" id="ARBA00022448"/>
    </source>
</evidence>
<keyword evidence="6 8" id="KW-1133">Transmembrane helix</keyword>
<organism evidence="9 10">
    <name type="scientific">Brotocaccenecus cirricatena</name>
    <dbReference type="NCBI Taxonomy" id="3064195"/>
    <lineage>
        <taxon>Bacteria</taxon>
        <taxon>Bacillati</taxon>
        <taxon>Bacillota</taxon>
        <taxon>Clostridia</taxon>
        <taxon>Eubacteriales</taxon>
        <taxon>Oscillospiraceae</taxon>
        <taxon>Brotocaccenecus</taxon>
    </lineage>
</organism>
<keyword evidence="3" id="KW-0813">Transport</keyword>
<sequence>MLDIFLYAGRAIMPLLLMMALGCGLRRAGRWSDDFYRQLNGFCFHVLLPVQLFLNVYAIEDLSVLNWRLLGFIVACILGAAGLGVAAAPLFARDRGQRAVIAQATFRANQVIMGIPLASALGGEEALIFASLVTSVCVPVFNVLAVLVLTAYSEEKNLSWRDEVRRIFQNPLILGALAGFAAVLLRQLAPSVFDLPQTLPSVYKVCGDLSRAASPLVLVILGARLRFDAVQGLWKKITAAVAMRLVVVPGIVLTLAVLLRDPLGITAEEMPTVVAIFCSPVAVTSAVMVQEMGGDEQLAQQVVAWSSALSMVTIFCFAAGLRAMGVM</sequence>
<evidence type="ECO:0000256" key="4">
    <source>
        <dbReference type="ARBA" id="ARBA00022475"/>
    </source>
</evidence>
<dbReference type="AlphaFoldDB" id="A0AAE3AE83"/>
<dbReference type="InterPro" id="IPR004776">
    <property type="entry name" value="Mem_transp_PIN-like"/>
</dbReference>
<proteinExistence type="inferred from homology"/>
<feature type="transmembrane region" description="Helical" evidence="8">
    <location>
        <begin position="6"/>
        <end position="27"/>
    </location>
</feature>
<feature type="transmembrane region" description="Helical" evidence="8">
    <location>
        <begin position="172"/>
        <end position="189"/>
    </location>
</feature>
<evidence type="ECO:0000256" key="1">
    <source>
        <dbReference type="ARBA" id="ARBA00004651"/>
    </source>
</evidence>
<dbReference type="Pfam" id="PF03547">
    <property type="entry name" value="Mem_trans"/>
    <property type="match status" value="1"/>
</dbReference>
<feature type="transmembrane region" description="Helical" evidence="8">
    <location>
        <begin position="302"/>
        <end position="321"/>
    </location>
</feature>
<feature type="transmembrane region" description="Helical" evidence="8">
    <location>
        <begin position="104"/>
        <end position="121"/>
    </location>
</feature>
<feature type="transmembrane region" description="Helical" evidence="8">
    <location>
        <begin position="39"/>
        <end position="58"/>
    </location>
</feature>
<comment type="similarity">
    <text evidence="2">Belongs to the auxin efflux carrier (TC 2.A.69) family.</text>
</comment>
<comment type="caution">
    <text evidence="9">The sequence shown here is derived from an EMBL/GenBank/DDBJ whole genome shotgun (WGS) entry which is preliminary data.</text>
</comment>
<name>A0AAE3AE83_9FIRM</name>
<keyword evidence="10" id="KW-1185">Reference proteome</keyword>
<keyword evidence="4" id="KW-1003">Cell membrane</keyword>
<dbReference type="GO" id="GO:0055085">
    <property type="term" value="P:transmembrane transport"/>
    <property type="evidence" value="ECO:0007669"/>
    <property type="project" value="InterPro"/>
</dbReference>
<accession>A0AAE3AE83</accession>
<keyword evidence="7 8" id="KW-0472">Membrane</keyword>
<dbReference type="Proteomes" id="UP001199319">
    <property type="component" value="Unassembled WGS sequence"/>
</dbReference>
<gene>
    <name evidence="9" type="ORF">LKD37_02260</name>
</gene>
<dbReference type="RefSeq" id="WP_302927759.1">
    <property type="nucleotide sequence ID" value="NZ_JAJEPW010000003.1"/>
</dbReference>
<evidence type="ECO:0000256" key="7">
    <source>
        <dbReference type="ARBA" id="ARBA00023136"/>
    </source>
</evidence>
<feature type="transmembrane region" description="Helical" evidence="8">
    <location>
        <begin position="239"/>
        <end position="259"/>
    </location>
</feature>
<keyword evidence="5 8" id="KW-0812">Transmembrane</keyword>
<dbReference type="GO" id="GO:0005886">
    <property type="term" value="C:plasma membrane"/>
    <property type="evidence" value="ECO:0007669"/>
    <property type="project" value="UniProtKB-SubCell"/>
</dbReference>
<reference evidence="9" key="1">
    <citation type="submission" date="2021-10" db="EMBL/GenBank/DDBJ databases">
        <title>Anaerobic single-cell dispensing facilitates the cultivation of human gut bacteria.</title>
        <authorList>
            <person name="Afrizal A."/>
        </authorList>
    </citation>
    <scope>NUCLEOTIDE SEQUENCE</scope>
    <source>
        <strain evidence="9">CLA-AA-H272</strain>
    </source>
</reference>
<evidence type="ECO:0000256" key="8">
    <source>
        <dbReference type="SAM" id="Phobius"/>
    </source>
</evidence>
<dbReference type="PANTHER" id="PTHR36838:SF4">
    <property type="entry name" value="AUXIN EFFLUX CARRIER FAMILY PROTEIN"/>
    <property type="match status" value="1"/>
</dbReference>
<feature type="transmembrane region" description="Helical" evidence="8">
    <location>
        <begin position="70"/>
        <end position="92"/>
    </location>
</feature>
<protein>
    <submittedName>
        <fullName evidence="9">AEC family transporter</fullName>
    </submittedName>
</protein>
<dbReference type="PANTHER" id="PTHR36838">
    <property type="entry name" value="AUXIN EFFLUX CARRIER FAMILY PROTEIN"/>
    <property type="match status" value="1"/>
</dbReference>
<evidence type="ECO:0000256" key="5">
    <source>
        <dbReference type="ARBA" id="ARBA00022692"/>
    </source>
</evidence>
<dbReference type="InterPro" id="IPR038770">
    <property type="entry name" value="Na+/solute_symporter_sf"/>
</dbReference>
<evidence type="ECO:0000256" key="2">
    <source>
        <dbReference type="ARBA" id="ARBA00010145"/>
    </source>
</evidence>
<dbReference type="Gene3D" id="1.20.1530.20">
    <property type="match status" value="2"/>
</dbReference>
<feature type="transmembrane region" description="Helical" evidence="8">
    <location>
        <begin position="127"/>
        <end position="152"/>
    </location>
</feature>
<comment type="subcellular location">
    <subcellularLocation>
        <location evidence="1">Cell membrane</location>
        <topology evidence="1">Multi-pass membrane protein</topology>
    </subcellularLocation>
</comment>
<evidence type="ECO:0000313" key="10">
    <source>
        <dbReference type="Proteomes" id="UP001199319"/>
    </source>
</evidence>